<evidence type="ECO:0000313" key="4">
    <source>
        <dbReference type="Proteomes" id="UP000490821"/>
    </source>
</evidence>
<reference evidence="2" key="1">
    <citation type="submission" date="2016-10" db="EMBL/GenBank/DDBJ databases">
        <authorList>
            <person name="de Groot N.N."/>
        </authorList>
    </citation>
    <scope>NUCLEOTIDE SEQUENCE [LARGE SCALE GENOMIC DNA]</scope>
    <source>
        <strain evidence="2">DSM 1551</strain>
    </source>
</reference>
<dbReference type="Proteomes" id="UP000490821">
    <property type="component" value="Unassembled WGS sequence"/>
</dbReference>
<dbReference type="OrthoDB" id="1652769at2"/>
<organism evidence="2 3">
    <name type="scientific">Thomasclavelia cocleata</name>
    <dbReference type="NCBI Taxonomy" id="69824"/>
    <lineage>
        <taxon>Bacteria</taxon>
        <taxon>Bacillati</taxon>
        <taxon>Bacillota</taxon>
        <taxon>Erysipelotrichia</taxon>
        <taxon>Erysipelotrichales</taxon>
        <taxon>Coprobacillaceae</taxon>
        <taxon>Thomasclavelia</taxon>
    </lineage>
</organism>
<evidence type="ECO:0000313" key="2">
    <source>
        <dbReference type="EMBL" id="SET61668.1"/>
    </source>
</evidence>
<dbReference type="EMBL" id="BLMI01000120">
    <property type="protein sequence ID" value="GFI40986.1"/>
    <property type="molecule type" value="Genomic_DNA"/>
</dbReference>
<accession>A0A1I0FVR4</accession>
<reference evidence="1 4" key="3">
    <citation type="journal article" date="2020" name="Microbiome">
        <title>Single-cell genomics of uncultured bacteria reveals dietary fiber responders in the mouse gut microbiota.</title>
        <authorList>
            <person name="Chijiiwa R."/>
            <person name="Hosokawa M."/>
            <person name="Kogawa M."/>
            <person name="Nishikawa Y."/>
            <person name="Ide K."/>
            <person name="Sakanashi C."/>
            <person name="Takahashi K."/>
            <person name="Takeyama H."/>
        </authorList>
    </citation>
    <scope>NUCLEOTIDE SEQUENCE [LARGE SCALE GENOMIC DNA]</scope>
    <source>
        <strain evidence="1">IMSAGC_017</strain>
    </source>
</reference>
<protein>
    <recommendedName>
        <fullName evidence="5">Coat F domain-containing protein</fullName>
    </recommendedName>
</protein>
<dbReference type="Proteomes" id="UP000198558">
    <property type="component" value="Unassembled WGS sequence"/>
</dbReference>
<dbReference type="RefSeq" id="WP_092354539.1">
    <property type="nucleotide sequence ID" value="NZ_BLMI01000120.1"/>
</dbReference>
<evidence type="ECO:0008006" key="5">
    <source>
        <dbReference type="Google" id="ProtNLM"/>
    </source>
</evidence>
<gene>
    <name evidence="1" type="ORF">IMSAGC017_01026</name>
    <name evidence="2" type="ORF">SAMN04489758_12226</name>
</gene>
<evidence type="ECO:0000313" key="3">
    <source>
        <dbReference type="Proteomes" id="UP000198558"/>
    </source>
</evidence>
<evidence type="ECO:0000313" key="1">
    <source>
        <dbReference type="EMBL" id="GFI40986.1"/>
    </source>
</evidence>
<dbReference type="AlphaFoldDB" id="A0A1I0FVR4"/>
<name>A0A1I0FVR4_9FIRM</name>
<proteinExistence type="predicted"/>
<dbReference type="GeneID" id="78288756"/>
<reference evidence="3" key="2">
    <citation type="submission" date="2016-10" db="EMBL/GenBank/DDBJ databases">
        <authorList>
            <person name="Varghese N."/>
            <person name="Submissions S."/>
        </authorList>
    </citation>
    <scope>NUCLEOTIDE SEQUENCE [LARGE SCALE GENOMIC DNA]</scope>
    <source>
        <strain evidence="3">DSM 1551</strain>
    </source>
</reference>
<dbReference type="EMBL" id="FOIN01000022">
    <property type="protein sequence ID" value="SET61668.1"/>
    <property type="molecule type" value="Genomic_DNA"/>
</dbReference>
<sequence length="133" mass="15581">MNTSIIENLMYNQLFLAANYDLIISIAPNKDIKTRLHNFSADCKNNATFLDHFYQEINNTSFYPLLQKPVFHGNFKESLLWILNYIENSYRMFHINGYKKTYSEKEAKLLNYIAGNLNNHCIGVTQMLLTKNC</sequence>
<keyword evidence="3" id="KW-1185">Reference proteome</keyword>